<keyword evidence="2" id="KW-1185">Reference proteome</keyword>
<reference evidence="1 2" key="1">
    <citation type="journal article" date="2012" name="Proc. Natl. Acad. Sci. U.S.A.">
        <title>Comparative genomics of Ceriporiopsis subvermispora and Phanerochaete chrysosporium provide insight into selective ligninolysis.</title>
        <authorList>
            <person name="Fernandez-Fueyo E."/>
            <person name="Ruiz-Duenas F.J."/>
            <person name="Ferreira P."/>
            <person name="Floudas D."/>
            <person name="Hibbett D.S."/>
            <person name="Canessa P."/>
            <person name="Larrondo L.F."/>
            <person name="James T.Y."/>
            <person name="Seelenfreund D."/>
            <person name="Lobos S."/>
            <person name="Polanco R."/>
            <person name="Tello M."/>
            <person name="Honda Y."/>
            <person name="Watanabe T."/>
            <person name="Watanabe T."/>
            <person name="Ryu J.S."/>
            <person name="Kubicek C.P."/>
            <person name="Schmoll M."/>
            <person name="Gaskell J."/>
            <person name="Hammel K.E."/>
            <person name="St John F.J."/>
            <person name="Vanden Wymelenberg A."/>
            <person name="Sabat G."/>
            <person name="Splinter BonDurant S."/>
            <person name="Syed K."/>
            <person name="Yadav J.S."/>
            <person name="Doddapaneni H."/>
            <person name="Subramanian V."/>
            <person name="Lavin J.L."/>
            <person name="Oguiza J.A."/>
            <person name="Perez G."/>
            <person name="Pisabarro A.G."/>
            <person name="Ramirez L."/>
            <person name="Santoyo F."/>
            <person name="Master E."/>
            <person name="Coutinho P.M."/>
            <person name="Henrissat B."/>
            <person name="Lombard V."/>
            <person name="Magnuson J.K."/>
            <person name="Kuees U."/>
            <person name="Hori C."/>
            <person name="Igarashi K."/>
            <person name="Samejima M."/>
            <person name="Held B.W."/>
            <person name="Barry K.W."/>
            <person name="LaButti K.M."/>
            <person name="Lapidus A."/>
            <person name="Lindquist E.A."/>
            <person name="Lucas S.M."/>
            <person name="Riley R."/>
            <person name="Salamov A.A."/>
            <person name="Hoffmeister D."/>
            <person name="Schwenk D."/>
            <person name="Hadar Y."/>
            <person name="Yarden O."/>
            <person name="de Vries R.P."/>
            <person name="Wiebenga A."/>
            <person name="Stenlid J."/>
            <person name="Eastwood D."/>
            <person name="Grigoriev I.V."/>
            <person name="Berka R.M."/>
            <person name="Blanchette R.A."/>
            <person name="Kersten P."/>
            <person name="Martinez A.T."/>
            <person name="Vicuna R."/>
            <person name="Cullen D."/>
        </authorList>
    </citation>
    <scope>NUCLEOTIDE SEQUENCE [LARGE SCALE GENOMIC DNA]</scope>
    <source>
        <strain evidence="1 2">B</strain>
    </source>
</reference>
<accession>M2QPU2</accession>
<protein>
    <submittedName>
        <fullName evidence="1">Uncharacterized protein</fullName>
    </submittedName>
</protein>
<organism evidence="1 2">
    <name type="scientific">Ceriporiopsis subvermispora (strain B)</name>
    <name type="common">White-rot fungus</name>
    <name type="synonym">Gelatoporia subvermispora</name>
    <dbReference type="NCBI Taxonomy" id="914234"/>
    <lineage>
        <taxon>Eukaryota</taxon>
        <taxon>Fungi</taxon>
        <taxon>Dikarya</taxon>
        <taxon>Basidiomycota</taxon>
        <taxon>Agaricomycotina</taxon>
        <taxon>Agaricomycetes</taxon>
        <taxon>Polyporales</taxon>
        <taxon>Gelatoporiaceae</taxon>
        <taxon>Gelatoporia</taxon>
    </lineage>
</organism>
<dbReference type="AlphaFoldDB" id="M2QPU2"/>
<evidence type="ECO:0000313" key="1">
    <source>
        <dbReference type="EMBL" id="EMD34195.1"/>
    </source>
</evidence>
<sequence>MSSMVFYGTRLDETLSSSKQMVRAVEAAVQACPRAVTLFIRFGFYLVQSYIATVVYTPRSEGTVVDEACIQCRQHHTHCEGTEKFSMLSVVFYSPFFQW</sequence>
<name>M2QPU2_CERS8</name>
<dbReference type="Proteomes" id="UP000016930">
    <property type="component" value="Unassembled WGS sequence"/>
</dbReference>
<proteinExistence type="predicted"/>
<evidence type="ECO:0000313" key="2">
    <source>
        <dbReference type="Proteomes" id="UP000016930"/>
    </source>
</evidence>
<gene>
    <name evidence="1" type="ORF">CERSUDRAFT_117094</name>
</gene>
<dbReference type="EMBL" id="KB445803">
    <property type="protein sequence ID" value="EMD34195.1"/>
    <property type="molecule type" value="Genomic_DNA"/>
</dbReference>
<dbReference type="HOGENOM" id="CLU_2320106_0_0_1"/>